<dbReference type="Proteomes" id="UP001604277">
    <property type="component" value="Unassembled WGS sequence"/>
</dbReference>
<dbReference type="EMBL" id="JBFOLJ010000012">
    <property type="protein sequence ID" value="KAL2489933.1"/>
    <property type="molecule type" value="Genomic_DNA"/>
</dbReference>
<dbReference type="PANTHER" id="PTHR46929:SF28">
    <property type="entry name" value="MYB_SANT-LIKE DNA-BINDING DOMAIN PROTEIN"/>
    <property type="match status" value="1"/>
</dbReference>
<evidence type="ECO:0000256" key="1">
    <source>
        <dbReference type="SAM" id="SignalP"/>
    </source>
</evidence>
<feature type="signal peptide" evidence="1">
    <location>
        <begin position="1"/>
        <end position="18"/>
    </location>
</feature>
<organism evidence="2 3">
    <name type="scientific">Forsythia ovata</name>
    <dbReference type="NCBI Taxonomy" id="205694"/>
    <lineage>
        <taxon>Eukaryota</taxon>
        <taxon>Viridiplantae</taxon>
        <taxon>Streptophyta</taxon>
        <taxon>Embryophyta</taxon>
        <taxon>Tracheophyta</taxon>
        <taxon>Spermatophyta</taxon>
        <taxon>Magnoliopsida</taxon>
        <taxon>eudicotyledons</taxon>
        <taxon>Gunneridae</taxon>
        <taxon>Pentapetalae</taxon>
        <taxon>asterids</taxon>
        <taxon>lamiids</taxon>
        <taxon>Lamiales</taxon>
        <taxon>Oleaceae</taxon>
        <taxon>Forsythieae</taxon>
        <taxon>Forsythia</taxon>
    </lineage>
</organism>
<sequence>MLGWNLIEILLMRVLVNILEIFKRQFLIQEMSDHAKKRPTETLTAFERCSKVQKRGKEGIQGAFTNIAGVVAKLVNKEAGKNYIAIESAIEALQAIPDIDDEVLLDGCDLLEDERKAKTFLALDTTLRKKWLLRKLGRS</sequence>
<proteinExistence type="predicted"/>
<protein>
    <submittedName>
        <fullName evidence="2">Uncharacterized protein</fullName>
    </submittedName>
</protein>
<name>A0ABD1RNF0_9LAMI</name>
<dbReference type="AlphaFoldDB" id="A0ABD1RNF0"/>
<feature type="chain" id="PRO_5044825359" evidence="1">
    <location>
        <begin position="19"/>
        <end position="139"/>
    </location>
</feature>
<accession>A0ABD1RNF0</accession>
<keyword evidence="3" id="KW-1185">Reference proteome</keyword>
<gene>
    <name evidence="2" type="ORF">Fot_43225</name>
</gene>
<evidence type="ECO:0000313" key="3">
    <source>
        <dbReference type="Proteomes" id="UP001604277"/>
    </source>
</evidence>
<reference evidence="3" key="1">
    <citation type="submission" date="2024-07" db="EMBL/GenBank/DDBJ databases">
        <title>Two chromosome-level genome assemblies of Korean endemic species Abeliophyllum distichum and Forsythia ovata (Oleaceae).</title>
        <authorList>
            <person name="Jang H."/>
        </authorList>
    </citation>
    <scope>NUCLEOTIDE SEQUENCE [LARGE SCALE GENOMIC DNA]</scope>
</reference>
<dbReference type="PANTHER" id="PTHR46929">
    <property type="entry name" value="EXPRESSED PROTEIN"/>
    <property type="match status" value="1"/>
</dbReference>
<comment type="caution">
    <text evidence="2">The sequence shown here is derived from an EMBL/GenBank/DDBJ whole genome shotgun (WGS) entry which is preliminary data.</text>
</comment>
<keyword evidence="1" id="KW-0732">Signal</keyword>
<evidence type="ECO:0000313" key="2">
    <source>
        <dbReference type="EMBL" id="KAL2489933.1"/>
    </source>
</evidence>